<feature type="binding site" evidence="5">
    <location>
        <position position="177"/>
    </location>
    <ligand>
        <name>S-adenosyl-L-methionine</name>
        <dbReference type="ChEBI" id="CHEBI:59789"/>
    </ligand>
</feature>
<proteinExistence type="inferred from homology"/>
<keyword evidence="2 5" id="KW-0808">Transferase</keyword>
<evidence type="ECO:0000256" key="4">
    <source>
        <dbReference type="ARBA" id="ARBA00048391"/>
    </source>
</evidence>
<feature type="binding site" evidence="5">
    <location>
        <begin position="109"/>
        <end position="113"/>
    </location>
    <ligand>
        <name>S-adenosyl-L-methionine</name>
        <dbReference type="ChEBI" id="CHEBI:59789"/>
    </ligand>
</feature>
<feature type="binding site" evidence="5">
    <location>
        <position position="159"/>
    </location>
    <ligand>
        <name>S-adenosyl-L-methionine</name>
        <dbReference type="ChEBI" id="CHEBI:59789"/>
    </ligand>
</feature>
<dbReference type="Proteomes" id="UP000231484">
    <property type="component" value="Unassembled WGS sequence"/>
</dbReference>
<feature type="binding site" evidence="5">
    <location>
        <position position="132"/>
    </location>
    <ligand>
        <name>S-adenosyl-L-methionine</name>
        <dbReference type="ChEBI" id="CHEBI:59789"/>
    </ligand>
</feature>
<dbReference type="Gene3D" id="3.40.50.150">
    <property type="entry name" value="Vaccinia Virus protein VP39"/>
    <property type="match status" value="1"/>
</dbReference>
<reference evidence="8 9" key="1">
    <citation type="journal article" date="2017" name="MBio">
        <title>Type VI secretion-mediated competition in the bee gut microbiome.</title>
        <authorList>
            <person name="Steele M.I."/>
            <person name="Kwong W.K."/>
            <person name="Powell J.E."/>
            <person name="Whiteley M."/>
            <person name="Moran N.A."/>
        </authorList>
    </citation>
    <scope>NUCLEOTIDE SEQUENCE [LARGE SCALE GENOMIC DNA]</scope>
    <source>
        <strain evidence="8 9">Occ4-2</strain>
    </source>
</reference>
<dbReference type="EC" id="2.1.1.297" evidence="5"/>
<dbReference type="Pfam" id="PF05175">
    <property type="entry name" value="MTS"/>
    <property type="match status" value="1"/>
</dbReference>
<keyword evidence="1 5" id="KW-0489">Methyltransferase</keyword>
<comment type="similarity">
    <text evidence="5">Belongs to the protein N5-glutamine methyltransferase family. PrmC subfamily.</text>
</comment>
<dbReference type="InterPro" id="IPR019874">
    <property type="entry name" value="RF_methyltr_PrmC"/>
</dbReference>
<dbReference type="InterPro" id="IPR029063">
    <property type="entry name" value="SAM-dependent_MTases_sf"/>
</dbReference>
<protein>
    <recommendedName>
        <fullName evidence="5">Release factor glutamine methyltransferase</fullName>
        <shortName evidence="5">RF MTase</shortName>
        <ecNumber evidence="5">2.1.1.297</ecNumber>
    </recommendedName>
    <alternativeName>
        <fullName evidence="5">N5-glutamine methyltransferase PrmC</fullName>
    </alternativeName>
    <alternativeName>
        <fullName evidence="5">Protein-(glutamine-N5) MTase PrmC</fullName>
    </alternativeName>
    <alternativeName>
        <fullName evidence="5">Protein-glutamine N-methyltransferase PrmC</fullName>
    </alternativeName>
</protein>
<dbReference type="NCBIfam" id="TIGR03534">
    <property type="entry name" value="RF_mod_PrmC"/>
    <property type="match status" value="1"/>
</dbReference>
<feature type="binding site" evidence="5">
    <location>
        <begin position="177"/>
        <end position="180"/>
    </location>
    <ligand>
        <name>substrate</name>
    </ligand>
</feature>
<gene>
    <name evidence="5" type="primary">prmC</name>
    <name evidence="8" type="ORF">BHC48_03500</name>
</gene>
<feature type="domain" description="Release factor glutamine methyltransferase N-terminal" evidence="7">
    <location>
        <begin position="11"/>
        <end position="66"/>
    </location>
</feature>
<dbReference type="FunFam" id="3.40.50.150:FF:000053">
    <property type="entry name" value="Release factor glutamine methyltransferase"/>
    <property type="match status" value="1"/>
</dbReference>
<evidence type="ECO:0000256" key="5">
    <source>
        <dbReference type="HAMAP-Rule" id="MF_02126"/>
    </source>
</evidence>
<dbReference type="NCBIfam" id="TIGR00536">
    <property type="entry name" value="hemK_fam"/>
    <property type="match status" value="1"/>
</dbReference>
<dbReference type="InterPro" id="IPR007848">
    <property type="entry name" value="Small_mtfrase_dom"/>
</dbReference>
<dbReference type="InterPro" id="IPR040758">
    <property type="entry name" value="PrmC_N"/>
</dbReference>
<evidence type="ECO:0000256" key="2">
    <source>
        <dbReference type="ARBA" id="ARBA00022679"/>
    </source>
</evidence>
<dbReference type="Gene3D" id="1.10.8.10">
    <property type="entry name" value="DNA helicase RuvA subunit, C-terminal domain"/>
    <property type="match status" value="1"/>
</dbReference>
<comment type="caution">
    <text evidence="8">The sequence shown here is derived from an EMBL/GenBank/DDBJ whole genome shotgun (WGS) entry which is preliminary data.</text>
</comment>
<sequence>MTIDGWLRNCGLPRLEARMLLAQVLDINYAYIIAHGQQPLSTSEQANLSQLAQRRLAGEPLAYLLGWREFYSRRFQVSTAVLIPRPETEHLVEAALAHLPEQGTLWDLGTGSGVIAVTVACERPDAQVWAADISSEALAIACSNATALQANVRFGQGSWYQAQPQPALHSVDVIVSNPPYIAAHDQHLQQGDLRFEPQHALTDNHNGLSALATIIAGAAAFLRPVGWLLLEHGFDQGEAVRDMLAQHGFSQIHTLPDLAGLDRVTLGQSNIHP</sequence>
<dbReference type="PANTHER" id="PTHR18895:SF74">
    <property type="entry name" value="MTRF1L RELEASE FACTOR GLUTAMINE METHYLTRANSFERASE"/>
    <property type="match status" value="1"/>
</dbReference>
<evidence type="ECO:0000259" key="6">
    <source>
        <dbReference type="Pfam" id="PF05175"/>
    </source>
</evidence>
<dbReference type="EMBL" id="MEIQ01000027">
    <property type="protein sequence ID" value="PIT51796.1"/>
    <property type="molecule type" value="Genomic_DNA"/>
</dbReference>
<dbReference type="InterPro" id="IPR002052">
    <property type="entry name" value="DNA_methylase_N6_adenine_CS"/>
</dbReference>
<comment type="catalytic activity">
    <reaction evidence="4 5">
        <text>L-glutaminyl-[peptide chain release factor] + S-adenosyl-L-methionine = N(5)-methyl-L-glutaminyl-[peptide chain release factor] + S-adenosyl-L-homocysteine + H(+)</text>
        <dbReference type="Rhea" id="RHEA:42896"/>
        <dbReference type="Rhea" id="RHEA-COMP:10271"/>
        <dbReference type="Rhea" id="RHEA-COMP:10272"/>
        <dbReference type="ChEBI" id="CHEBI:15378"/>
        <dbReference type="ChEBI" id="CHEBI:30011"/>
        <dbReference type="ChEBI" id="CHEBI:57856"/>
        <dbReference type="ChEBI" id="CHEBI:59789"/>
        <dbReference type="ChEBI" id="CHEBI:61891"/>
        <dbReference type="EC" id="2.1.1.297"/>
    </reaction>
</comment>
<organism evidence="8 9">
    <name type="scientific">Snodgrassella alvi</name>
    <dbReference type="NCBI Taxonomy" id="1196083"/>
    <lineage>
        <taxon>Bacteria</taxon>
        <taxon>Pseudomonadati</taxon>
        <taxon>Pseudomonadota</taxon>
        <taxon>Betaproteobacteria</taxon>
        <taxon>Neisseriales</taxon>
        <taxon>Neisseriaceae</taxon>
        <taxon>Snodgrassella</taxon>
    </lineage>
</organism>
<feature type="domain" description="Methyltransferase small" evidence="6">
    <location>
        <begin position="96"/>
        <end position="187"/>
    </location>
</feature>
<dbReference type="GO" id="GO:0003676">
    <property type="term" value="F:nucleic acid binding"/>
    <property type="evidence" value="ECO:0007669"/>
    <property type="project" value="InterPro"/>
</dbReference>
<evidence type="ECO:0000256" key="1">
    <source>
        <dbReference type="ARBA" id="ARBA00022603"/>
    </source>
</evidence>
<dbReference type="Pfam" id="PF17827">
    <property type="entry name" value="PrmC_N"/>
    <property type="match status" value="1"/>
</dbReference>
<dbReference type="GO" id="GO:0032259">
    <property type="term" value="P:methylation"/>
    <property type="evidence" value="ECO:0007669"/>
    <property type="project" value="UniProtKB-KW"/>
</dbReference>
<dbReference type="AlphaFoldDB" id="A0A2N9XSQ3"/>
<dbReference type="InterPro" id="IPR004556">
    <property type="entry name" value="HemK-like"/>
</dbReference>
<comment type="function">
    <text evidence="5">Methylates the class 1 translation termination release factors RF1/PrfA and RF2/PrfB on the glutamine residue of the universally conserved GGQ motif.</text>
</comment>
<evidence type="ECO:0000313" key="8">
    <source>
        <dbReference type="EMBL" id="PIT51796.1"/>
    </source>
</evidence>
<dbReference type="GO" id="GO:0102559">
    <property type="term" value="F:peptide chain release factor N(5)-glutamine methyltransferase activity"/>
    <property type="evidence" value="ECO:0007669"/>
    <property type="project" value="UniProtKB-EC"/>
</dbReference>
<dbReference type="SUPFAM" id="SSF53335">
    <property type="entry name" value="S-adenosyl-L-methionine-dependent methyltransferases"/>
    <property type="match status" value="1"/>
</dbReference>
<dbReference type="CDD" id="cd02440">
    <property type="entry name" value="AdoMet_MTases"/>
    <property type="match status" value="1"/>
</dbReference>
<dbReference type="HAMAP" id="MF_02126">
    <property type="entry name" value="RF_methyltr_PrmC"/>
    <property type="match status" value="1"/>
</dbReference>
<dbReference type="PANTHER" id="PTHR18895">
    <property type="entry name" value="HEMK METHYLTRANSFERASE"/>
    <property type="match status" value="1"/>
</dbReference>
<evidence type="ECO:0000256" key="3">
    <source>
        <dbReference type="ARBA" id="ARBA00022691"/>
    </source>
</evidence>
<accession>A0A2N9XSQ3</accession>
<dbReference type="PROSITE" id="PS00092">
    <property type="entry name" value="N6_MTASE"/>
    <property type="match status" value="1"/>
</dbReference>
<evidence type="ECO:0000313" key="9">
    <source>
        <dbReference type="Proteomes" id="UP000231484"/>
    </source>
</evidence>
<dbReference type="InterPro" id="IPR050320">
    <property type="entry name" value="N5-glutamine_MTase"/>
</dbReference>
<name>A0A2N9XSQ3_9NEIS</name>
<keyword evidence="3 5" id="KW-0949">S-adenosyl-L-methionine</keyword>
<evidence type="ECO:0000259" key="7">
    <source>
        <dbReference type="Pfam" id="PF17827"/>
    </source>
</evidence>